<evidence type="ECO:0000313" key="1">
    <source>
        <dbReference type="EMBL" id="VCU70487.1"/>
    </source>
</evidence>
<dbReference type="AlphaFoldDB" id="A0A3P4B2H3"/>
<protein>
    <recommendedName>
        <fullName evidence="3">DUF3567 domain-containing protein</fullName>
    </recommendedName>
</protein>
<keyword evidence="2" id="KW-1185">Reference proteome</keyword>
<dbReference type="OrthoDB" id="9153776at2"/>
<organism evidence="1 2">
    <name type="scientific">Pigmentiphaga humi</name>
    <dbReference type="NCBI Taxonomy" id="2478468"/>
    <lineage>
        <taxon>Bacteria</taxon>
        <taxon>Pseudomonadati</taxon>
        <taxon>Pseudomonadota</taxon>
        <taxon>Betaproteobacteria</taxon>
        <taxon>Burkholderiales</taxon>
        <taxon>Alcaligenaceae</taxon>
        <taxon>Pigmentiphaga</taxon>
    </lineage>
</organism>
<evidence type="ECO:0008006" key="3">
    <source>
        <dbReference type="Google" id="ProtNLM"/>
    </source>
</evidence>
<evidence type="ECO:0000313" key="2">
    <source>
        <dbReference type="Proteomes" id="UP000277294"/>
    </source>
</evidence>
<dbReference type="InterPro" id="IPR021951">
    <property type="entry name" value="DUF3567"/>
</dbReference>
<sequence length="84" mass="9592">MEMIYNSPNYVVVEFAQLEGAASTGGGFEIVDKQSRREVYIAGESAEQFRNQVRELIATEPSMEDVDEFLSQFDDYMLHPLTLH</sequence>
<gene>
    <name evidence="1" type="ORF">PIGHUM_02559</name>
</gene>
<dbReference type="RefSeq" id="WP_124080002.1">
    <property type="nucleotide sequence ID" value="NZ_UWPJ01000019.1"/>
</dbReference>
<name>A0A3P4B2H3_9BURK</name>
<dbReference type="Pfam" id="PF12091">
    <property type="entry name" value="DUF3567"/>
    <property type="match status" value="1"/>
</dbReference>
<proteinExistence type="predicted"/>
<reference evidence="1 2" key="1">
    <citation type="submission" date="2018-10" db="EMBL/GenBank/DDBJ databases">
        <authorList>
            <person name="Criscuolo A."/>
        </authorList>
    </citation>
    <scope>NUCLEOTIDE SEQUENCE [LARGE SCALE GENOMIC DNA]</scope>
    <source>
        <strain evidence="1">DnA1</strain>
    </source>
</reference>
<dbReference type="EMBL" id="UWPJ01000019">
    <property type="protein sequence ID" value="VCU70487.1"/>
    <property type="molecule type" value="Genomic_DNA"/>
</dbReference>
<dbReference type="Proteomes" id="UP000277294">
    <property type="component" value="Unassembled WGS sequence"/>
</dbReference>
<accession>A0A3P4B2H3</accession>